<evidence type="ECO:0000313" key="3">
    <source>
        <dbReference type="Proteomes" id="UP001165121"/>
    </source>
</evidence>
<keyword evidence="3" id="KW-1185">Reference proteome</keyword>
<dbReference type="InterPro" id="IPR029526">
    <property type="entry name" value="PGBD"/>
</dbReference>
<comment type="caution">
    <text evidence="2">The sequence shown here is derived from an EMBL/GenBank/DDBJ whole genome shotgun (WGS) entry which is preliminary data.</text>
</comment>
<dbReference type="AlphaFoldDB" id="A0A9W7CPX4"/>
<dbReference type="EMBL" id="BSXT01000772">
    <property type="protein sequence ID" value="GMF33941.1"/>
    <property type="molecule type" value="Genomic_DNA"/>
</dbReference>
<feature type="domain" description="PiggyBac transposable element-derived protein" evidence="1">
    <location>
        <begin position="16"/>
        <end position="98"/>
    </location>
</feature>
<reference evidence="2" key="1">
    <citation type="submission" date="2023-04" db="EMBL/GenBank/DDBJ databases">
        <title>Phytophthora fragariaefolia NBRC 109709.</title>
        <authorList>
            <person name="Ichikawa N."/>
            <person name="Sato H."/>
            <person name="Tonouchi N."/>
        </authorList>
    </citation>
    <scope>NUCLEOTIDE SEQUENCE</scope>
    <source>
        <strain evidence="2">NBRC 109709</strain>
    </source>
</reference>
<sequence>MFGTTRHHVGSIDNSRILYTWFDSGVMAQMQSCINNNLNEASSVSTDELLKFLEMELWLCFYNITPDFFYDKRNIVEYPAAARVMGLARYRAILTALGKPSGLSDESTSTWTALFSHDRDIDQVAELIRRISSSIGFVDGVTIASLDDDLIRLRSPCVDDTGLAHVRNPKKGGIRLPRPRGLPTVNSYALAYRNGLGKVALCYRTLADVGPGIWSYVSRPAHVSELSIDDPDFVRFENGVTQLTAAQRTPEWFILRKVRITGSVAVRGFRAVSRDQRQSVADGRLASLISDNDVKTILGLLGLLRDVRQLTIQLKIKIASTKKQMPVAAFSPDDIALIRSATDQNFVAVMEYKTRTTTQTVLYEEAIVTSHGAFSSINLMTAGFGGLFNDLVPEKSHQVQIVHNVACGGLRDGFLVYASATKIIRVVHVVVDTAIKWTYQSALQTIQDRYMNYIYAPDVGVPRFDFSSIISHCPDRETLLQALSLWRALAKLVQTRGTPLPPGKANYPIGHCIVEPCERRH</sequence>
<dbReference type="Pfam" id="PF13843">
    <property type="entry name" value="DDE_Tnp_1_7"/>
    <property type="match status" value="1"/>
</dbReference>
<gene>
    <name evidence="2" type="ORF">Pfra01_000857600</name>
</gene>
<proteinExistence type="predicted"/>
<name>A0A9W7CPX4_9STRA</name>
<evidence type="ECO:0000259" key="1">
    <source>
        <dbReference type="Pfam" id="PF13843"/>
    </source>
</evidence>
<dbReference type="OrthoDB" id="129165at2759"/>
<evidence type="ECO:0000313" key="2">
    <source>
        <dbReference type="EMBL" id="GMF33941.1"/>
    </source>
</evidence>
<accession>A0A9W7CPX4</accession>
<protein>
    <submittedName>
        <fullName evidence="2">Unnamed protein product</fullName>
    </submittedName>
</protein>
<dbReference type="Proteomes" id="UP001165121">
    <property type="component" value="Unassembled WGS sequence"/>
</dbReference>
<organism evidence="2 3">
    <name type="scientific">Phytophthora fragariaefolia</name>
    <dbReference type="NCBI Taxonomy" id="1490495"/>
    <lineage>
        <taxon>Eukaryota</taxon>
        <taxon>Sar</taxon>
        <taxon>Stramenopiles</taxon>
        <taxon>Oomycota</taxon>
        <taxon>Peronosporomycetes</taxon>
        <taxon>Peronosporales</taxon>
        <taxon>Peronosporaceae</taxon>
        <taxon>Phytophthora</taxon>
    </lineage>
</organism>